<organism evidence="1">
    <name type="scientific">Bradyrhizobium diazoefficiens</name>
    <dbReference type="NCBI Taxonomy" id="1355477"/>
    <lineage>
        <taxon>Bacteria</taxon>
        <taxon>Pseudomonadati</taxon>
        <taxon>Pseudomonadota</taxon>
        <taxon>Alphaproteobacteria</taxon>
        <taxon>Hyphomicrobiales</taxon>
        <taxon>Nitrobacteraceae</taxon>
        <taxon>Bradyrhizobium</taxon>
    </lineage>
</organism>
<name>A0A809XVQ7_9BRAD</name>
<dbReference type="AlphaFoldDB" id="A0A809XVQ7"/>
<reference evidence="1" key="1">
    <citation type="submission" date="2020-05" db="EMBL/GenBank/DDBJ databases">
        <title>Complete genome sequence of Bradyrhizobium diazoefficiens XF2 isolated from soybean nodule.</title>
        <authorList>
            <person name="Noda R."/>
            <person name="Kakizaki K."/>
            <person name="Minamisawa K."/>
        </authorList>
    </citation>
    <scope>NUCLEOTIDE SEQUENCE</scope>
    <source>
        <strain evidence="1">XF2</strain>
    </source>
</reference>
<accession>A0A809XVQ7</accession>
<proteinExistence type="predicted"/>
<protein>
    <submittedName>
        <fullName evidence="1">Uncharacterized protein</fullName>
    </submittedName>
</protein>
<evidence type="ECO:0000313" key="1">
    <source>
        <dbReference type="EMBL" id="BCE31564.1"/>
    </source>
</evidence>
<gene>
    <name evidence="1" type="ORF">XF2B_53330</name>
</gene>
<sequence length="82" mass="9004">MQIKLPETDLKSVRNIDSVELKDENGRQVGQYMFGKGHGRIVFLFGKYRGSFKTHAECQAFVEGVLAVLNPGLGSSAAARHP</sequence>
<dbReference type="EMBL" id="AP023092">
    <property type="protein sequence ID" value="BCE31564.1"/>
    <property type="molecule type" value="Genomic_DNA"/>
</dbReference>